<evidence type="ECO:0000256" key="11">
    <source>
        <dbReference type="ARBA" id="ARBA00023268"/>
    </source>
</evidence>
<dbReference type="Pfam" id="PF22594">
    <property type="entry name" value="GTP-eEF1A_C"/>
    <property type="match status" value="1"/>
</dbReference>
<keyword evidence="17" id="KW-1185">Reference proteome</keyword>
<dbReference type="InterPro" id="IPR000795">
    <property type="entry name" value="T_Tr_GTP-bd_dom"/>
</dbReference>
<comment type="catalytic activity">
    <reaction evidence="13">
        <text>sulfate + ATP + H(+) = adenosine 5'-phosphosulfate + diphosphate</text>
        <dbReference type="Rhea" id="RHEA:18133"/>
        <dbReference type="ChEBI" id="CHEBI:15378"/>
        <dbReference type="ChEBI" id="CHEBI:16189"/>
        <dbReference type="ChEBI" id="CHEBI:30616"/>
        <dbReference type="ChEBI" id="CHEBI:33019"/>
        <dbReference type="ChEBI" id="CHEBI:58243"/>
        <dbReference type="EC" id="2.7.7.4"/>
    </reaction>
</comment>
<dbReference type="SUPFAM" id="SSF50447">
    <property type="entry name" value="Translation proteins"/>
    <property type="match status" value="1"/>
</dbReference>
<evidence type="ECO:0000256" key="2">
    <source>
        <dbReference type="ARBA" id="ARBA00002357"/>
    </source>
</evidence>
<keyword evidence="11" id="KW-0511">Multifunctional enzyme</keyword>
<dbReference type="NCBIfam" id="NF003013">
    <property type="entry name" value="PRK03846.1"/>
    <property type="match status" value="1"/>
</dbReference>
<dbReference type="PRINTS" id="PR00315">
    <property type="entry name" value="ELONGATNFCT"/>
</dbReference>
<name>A0ABW6ZUY9_9HYPH</name>
<keyword evidence="7" id="KW-0548">Nucleotidyltransferase</keyword>
<evidence type="ECO:0000256" key="8">
    <source>
        <dbReference type="ARBA" id="ARBA00022741"/>
    </source>
</evidence>
<evidence type="ECO:0000256" key="10">
    <source>
        <dbReference type="ARBA" id="ARBA00023134"/>
    </source>
</evidence>
<dbReference type="InterPro" id="IPR050100">
    <property type="entry name" value="TRAFAC_GTPase_members"/>
</dbReference>
<comment type="similarity">
    <text evidence="14">Belongs to the APS kinase family.</text>
</comment>
<protein>
    <recommendedName>
        <fullName evidence="14">Adenylyl-sulfate kinase</fullName>
        <ecNumber evidence="14">2.7.1.25</ecNumber>
    </recommendedName>
    <alternativeName>
        <fullName evidence="14">APS kinase</fullName>
    </alternativeName>
    <alternativeName>
        <fullName evidence="14">ATP adenosine-5'-phosphosulfate 3'-phosphotransferase</fullName>
    </alternativeName>
    <alternativeName>
        <fullName evidence="14">Adenosine-5'-phosphosulfate kinase</fullName>
    </alternativeName>
</protein>
<evidence type="ECO:0000256" key="13">
    <source>
        <dbReference type="ARBA" id="ARBA00049370"/>
    </source>
</evidence>
<dbReference type="Proteomes" id="UP001604002">
    <property type="component" value="Unassembled WGS sequence"/>
</dbReference>
<feature type="binding site" evidence="14">
    <location>
        <begin position="474"/>
        <end position="481"/>
    </location>
    <ligand>
        <name>ATP</name>
        <dbReference type="ChEBI" id="CHEBI:30616"/>
    </ligand>
</feature>
<dbReference type="NCBIfam" id="TIGR02034">
    <property type="entry name" value="CysN"/>
    <property type="match status" value="1"/>
</dbReference>
<comment type="pathway">
    <text evidence="14">Sulfur metabolism; hydrogen sulfide biosynthesis; sulfite from sulfate: step 2/3.</text>
</comment>
<evidence type="ECO:0000259" key="15">
    <source>
        <dbReference type="PROSITE" id="PS51722"/>
    </source>
</evidence>
<evidence type="ECO:0000256" key="5">
    <source>
        <dbReference type="ARBA" id="ARBA00011760"/>
    </source>
</evidence>
<evidence type="ECO:0000313" key="16">
    <source>
        <dbReference type="EMBL" id="MFG1372554.1"/>
    </source>
</evidence>
<dbReference type="CDD" id="cd02027">
    <property type="entry name" value="APSK"/>
    <property type="match status" value="1"/>
</dbReference>
<dbReference type="Pfam" id="PF00009">
    <property type="entry name" value="GTP_EFTU"/>
    <property type="match status" value="1"/>
</dbReference>
<evidence type="ECO:0000256" key="9">
    <source>
        <dbReference type="ARBA" id="ARBA00022840"/>
    </source>
</evidence>
<evidence type="ECO:0000256" key="7">
    <source>
        <dbReference type="ARBA" id="ARBA00022695"/>
    </source>
</evidence>
<dbReference type="NCBIfam" id="TIGR00455">
    <property type="entry name" value="apsK"/>
    <property type="match status" value="1"/>
</dbReference>
<comment type="function">
    <text evidence="14">Catalyzes the synthesis of activated sulfate.</text>
</comment>
<comment type="caution">
    <text evidence="16">The sequence shown here is derived from an EMBL/GenBank/DDBJ whole genome shotgun (WGS) entry which is preliminary data.</text>
</comment>
<feature type="active site" description="Phosphoserine intermediate" evidence="14">
    <location>
        <position position="548"/>
    </location>
</feature>
<dbReference type="PANTHER" id="PTHR23115">
    <property type="entry name" value="TRANSLATION FACTOR"/>
    <property type="match status" value="1"/>
</dbReference>
<evidence type="ECO:0000256" key="4">
    <source>
        <dbReference type="ARBA" id="ARBA00007237"/>
    </source>
</evidence>
<evidence type="ECO:0000256" key="12">
    <source>
        <dbReference type="ARBA" id="ARBA00024872"/>
    </source>
</evidence>
<proteinExistence type="inferred from homology"/>
<dbReference type="HAMAP" id="MF_00065">
    <property type="entry name" value="Adenylyl_sulf_kinase"/>
    <property type="match status" value="1"/>
</dbReference>
<dbReference type="InterPro" id="IPR011779">
    <property type="entry name" value="SO4_adenylTrfase_lsu"/>
</dbReference>
<dbReference type="InterPro" id="IPR031157">
    <property type="entry name" value="G_TR_CS"/>
</dbReference>
<gene>
    <name evidence="14 16" type="primary">cysC</name>
    <name evidence="16" type="ORF">V5F32_10300</name>
</gene>
<dbReference type="InterPro" id="IPR009000">
    <property type="entry name" value="Transl_B-barrel_sf"/>
</dbReference>
<comment type="subunit">
    <text evidence="5">Sulfate-activating enzymes, NodP and NodQ, may be physically associated.</text>
</comment>
<keyword evidence="8 14" id="KW-0547">Nucleotide-binding</keyword>
<accession>A0ABW6ZUY9</accession>
<evidence type="ECO:0000256" key="14">
    <source>
        <dbReference type="HAMAP-Rule" id="MF_00065"/>
    </source>
</evidence>
<dbReference type="Gene3D" id="2.40.30.10">
    <property type="entry name" value="Translation factors"/>
    <property type="match status" value="2"/>
</dbReference>
<dbReference type="EMBL" id="JBAFVH010000005">
    <property type="protein sequence ID" value="MFG1372554.1"/>
    <property type="molecule type" value="Genomic_DNA"/>
</dbReference>
<feature type="domain" description="Tr-type G" evidence="15">
    <location>
        <begin position="27"/>
        <end position="238"/>
    </location>
</feature>
<evidence type="ECO:0000256" key="3">
    <source>
        <dbReference type="ARBA" id="ARBA00005438"/>
    </source>
</evidence>
<keyword evidence="10" id="KW-0342">GTP-binding</keyword>
<sequence>MSASSASASTSAAPLATSPAAAAVKERELLRIVIVGHVDHGKSTLVGRLLHETGSLPDGKLEMLKEVSARRGMPFEWSFLLDALQTERDQGITVDTSQIRFKTAKRDYVLIDAPGHVEFLRNMVTGAAQADAALLLVDAGEGVREQTRRHAFLLHLLGLRQVTVVVNKMDRVAFDQEAFAAIEEDVSAYLGGFGLRPTFVIPVSARDGDFISERTARLPWYKGPTVVEALDAFTAPPSLADQPLRFPIQAVYKFDERRILAGRIESGRLSVGDELAFEPSGATARVKSIEAWPGPAPTTVEAGQSAGITLDKDIFVTRGDIAAHGDQRPRAAKSLKVRLFWLDDAPLKAGDPVVVRLSTAAAPGVVSAVTSAVDPANLVTEGQASLGRNYVGEVEITLRQALPADPYHLNAFTGRVVVERDRRICGGGIILHAAREARLEAPKRGPVVAVDSAVTAAERVTRFHHQGAVLWLTGLPASGKSTVARALERRLFDLGGSPVYLDGDTLRTGLNADLGFSPQERSENIRRVAHMAGFLARNGHIAIVALVSPTRADREQAREVGARFFHEVFIRAPLEVCEGRDPKGHYAKARKGEIASFTGISAPYEEPEAPELVLDTTGDIAATLAALEAYLEEAGVLFPPDTDSPI</sequence>
<dbReference type="GO" id="GO:0004020">
    <property type="term" value="F:adenylylsulfate kinase activity"/>
    <property type="evidence" value="ECO:0007669"/>
    <property type="project" value="UniProtKB-EC"/>
</dbReference>
<comment type="function">
    <text evidence="2">APS kinase catalyzes the synthesis of activated sulfate.</text>
</comment>
<evidence type="ECO:0000256" key="6">
    <source>
        <dbReference type="ARBA" id="ARBA00022679"/>
    </source>
</evidence>
<comment type="similarity">
    <text evidence="3">In the C-terminal section; belongs to the APS kinase family.</text>
</comment>
<dbReference type="InterPro" id="IPR002891">
    <property type="entry name" value="APS"/>
</dbReference>
<dbReference type="RefSeq" id="WP_393992435.1">
    <property type="nucleotide sequence ID" value="NZ_JBAFVH010000005.1"/>
</dbReference>
<comment type="function">
    <text evidence="12">Proposed to provide activated sulfate for transfer to Nod factor. ATP sulfurylase may be the GTPase, regulating ATP sulfurylase activity.</text>
</comment>
<keyword evidence="14" id="KW-0597">Phosphoprotein</keyword>
<comment type="similarity">
    <text evidence="4">In the N-terminal section; belongs to the TRAFAC class translation factor GTPase superfamily. Classic translation factor GTPase family. CysN/NodQ subfamily.</text>
</comment>
<evidence type="ECO:0000256" key="1">
    <source>
        <dbReference type="ARBA" id="ARBA00001823"/>
    </source>
</evidence>
<dbReference type="PROSITE" id="PS00301">
    <property type="entry name" value="G_TR_1"/>
    <property type="match status" value="1"/>
</dbReference>
<comment type="catalytic activity">
    <reaction evidence="1 14">
        <text>adenosine 5'-phosphosulfate + ATP = 3'-phosphoadenylyl sulfate + ADP + H(+)</text>
        <dbReference type="Rhea" id="RHEA:24152"/>
        <dbReference type="ChEBI" id="CHEBI:15378"/>
        <dbReference type="ChEBI" id="CHEBI:30616"/>
        <dbReference type="ChEBI" id="CHEBI:58243"/>
        <dbReference type="ChEBI" id="CHEBI:58339"/>
        <dbReference type="ChEBI" id="CHEBI:456216"/>
        <dbReference type="EC" id="2.7.1.25"/>
    </reaction>
</comment>
<keyword evidence="9 14" id="KW-0067">ATP-binding</keyword>
<dbReference type="Gene3D" id="3.40.50.300">
    <property type="entry name" value="P-loop containing nucleotide triphosphate hydrolases"/>
    <property type="match status" value="2"/>
</dbReference>
<organism evidence="16 17">
    <name type="scientific">Xanthobacter oligotrophicus</name>
    <dbReference type="NCBI Taxonomy" id="2607286"/>
    <lineage>
        <taxon>Bacteria</taxon>
        <taxon>Pseudomonadati</taxon>
        <taxon>Pseudomonadota</taxon>
        <taxon>Alphaproteobacteria</taxon>
        <taxon>Hyphomicrobiales</taxon>
        <taxon>Xanthobacteraceae</taxon>
        <taxon>Xanthobacter</taxon>
    </lineage>
</organism>
<dbReference type="InterPro" id="IPR059117">
    <property type="entry name" value="APS_kinase_dom"/>
</dbReference>
<dbReference type="SUPFAM" id="SSF50465">
    <property type="entry name" value="EF-Tu/eEF-1alpha/eIF2-gamma C-terminal domain"/>
    <property type="match status" value="1"/>
</dbReference>
<dbReference type="EC" id="2.7.1.25" evidence="14"/>
<dbReference type="InterPro" id="IPR027417">
    <property type="entry name" value="P-loop_NTPase"/>
</dbReference>
<evidence type="ECO:0000313" key="17">
    <source>
        <dbReference type="Proteomes" id="UP001604002"/>
    </source>
</evidence>
<dbReference type="Pfam" id="PF01583">
    <property type="entry name" value="APS_kinase"/>
    <property type="match status" value="1"/>
</dbReference>
<dbReference type="InterPro" id="IPR054696">
    <property type="entry name" value="GTP-eEF1A_C"/>
</dbReference>
<dbReference type="PROSITE" id="PS51722">
    <property type="entry name" value="G_TR_2"/>
    <property type="match status" value="1"/>
</dbReference>
<keyword evidence="14 16" id="KW-0418">Kinase</keyword>
<dbReference type="SUPFAM" id="SSF52540">
    <property type="entry name" value="P-loop containing nucleoside triphosphate hydrolases"/>
    <property type="match status" value="2"/>
</dbReference>
<keyword evidence="6 14" id="KW-0808">Transferase</keyword>
<dbReference type="InterPro" id="IPR009001">
    <property type="entry name" value="Transl_elong_EF1A/Init_IF2_C"/>
</dbReference>
<reference evidence="16 17" key="1">
    <citation type="submission" date="2024-02" db="EMBL/GenBank/DDBJ databases">
        <title>Expansion and revision of Xanthobacter and proposal of Roseixanthobacter gen. nov.</title>
        <authorList>
            <person name="Soltysiak M.P.M."/>
            <person name="Jalihal A."/>
            <person name="Ory A."/>
            <person name="Chrisophersen C."/>
            <person name="Lee A.D."/>
            <person name="Boulton J."/>
            <person name="Springer M."/>
        </authorList>
    </citation>
    <scope>NUCLEOTIDE SEQUENCE [LARGE SCALE GENOMIC DNA]</scope>
    <source>
        <strain evidence="16 17">23A</strain>
    </source>
</reference>